<evidence type="ECO:0000259" key="1">
    <source>
        <dbReference type="PROSITE" id="PS50280"/>
    </source>
</evidence>
<dbReference type="PANTHER" id="PTHR47332:SF4">
    <property type="entry name" value="SET DOMAIN-CONTAINING PROTEIN 5"/>
    <property type="match status" value="1"/>
</dbReference>
<dbReference type="PROSITE" id="PS50280">
    <property type="entry name" value="SET"/>
    <property type="match status" value="1"/>
</dbReference>
<organism evidence="2 3">
    <name type="scientific">Kipferlia bialata</name>
    <dbReference type="NCBI Taxonomy" id="797122"/>
    <lineage>
        <taxon>Eukaryota</taxon>
        <taxon>Metamonada</taxon>
        <taxon>Carpediemonas-like organisms</taxon>
        <taxon>Kipferlia</taxon>
    </lineage>
</organism>
<dbReference type="EMBL" id="BDIP01002455">
    <property type="protein sequence ID" value="GIQ86324.1"/>
    <property type="molecule type" value="Genomic_DNA"/>
</dbReference>
<dbReference type="PANTHER" id="PTHR47332">
    <property type="entry name" value="SET DOMAIN-CONTAINING PROTEIN 5"/>
    <property type="match status" value="1"/>
</dbReference>
<dbReference type="CDD" id="cd20071">
    <property type="entry name" value="SET_SMYD"/>
    <property type="match status" value="1"/>
</dbReference>
<dbReference type="InterPro" id="IPR046341">
    <property type="entry name" value="SET_dom_sf"/>
</dbReference>
<dbReference type="OrthoDB" id="438641at2759"/>
<dbReference type="AlphaFoldDB" id="A0A9K3GJM7"/>
<dbReference type="Gene3D" id="2.170.270.10">
    <property type="entry name" value="SET domain"/>
    <property type="match status" value="1"/>
</dbReference>
<dbReference type="Proteomes" id="UP000265618">
    <property type="component" value="Unassembled WGS sequence"/>
</dbReference>
<feature type="domain" description="SET" evidence="1">
    <location>
        <begin position="8"/>
        <end position="152"/>
    </location>
</feature>
<dbReference type="SMART" id="SM00317">
    <property type="entry name" value="SET"/>
    <property type="match status" value="1"/>
</dbReference>
<protein>
    <recommendedName>
        <fullName evidence="1">SET domain-containing protein</fullName>
    </recommendedName>
</protein>
<dbReference type="InterPro" id="IPR053185">
    <property type="entry name" value="SET_domain_protein"/>
</dbReference>
<gene>
    <name evidence="2" type="ORF">KIPB_008156</name>
</gene>
<proteinExistence type="predicted"/>
<comment type="caution">
    <text evidence="2">The sequence shown here is derived from an EMBL/GenBank/DDBJ whole genome shotgun (WGS) entry which is preliminary data.</text>
</comment>
<evidence type="ECO:0000313" key="2">
    <source>
        <dbReference type="EMBL" id="GIQ86324.1"/>
    </source>
</evidence>
<name>A0A9K3GJM7_9EUKA</name>
<accession>A0A9K3GJM7</accession>
<reference evidence="2 3" key="1">
    <citation type="journal article" date="2018" name="PLoS ONE">
        <title>The draft genome of Kipferlia bialata reveals reductive genome evolution in fornicate parasites.</title>
        <authorList>
            <person name="Tanifuji G."/>
            <person name="Takabayashi S."/>
            <person name="Kume K."/>
            <person name="Takagi M."/>
            <person name="Nakayama T."/>
            <person name="Kamikawa R."/>
            <person name="Inagaki Y."/>
            <person name="Hashimoto T."/>
        </authorList>
    </citation>
    <scope>NUCLEOTIDE SEQUENCE [LARGE SCALE GENOMIC DNA]</scope>
    <source>
        <strain evidence="2">NY0173</strain>
    </source>
</reference>
<keyword evidence="3" id="KW-1185">Reference proteome</keyword>
<dbReference type="InterPro" id="IPR001214">
    <property type="entry name" value="SET_dom"/>
</dbReference>
<dbReference type="Pfam" id="PF00856">
    <property type="entry name" value="SET"/>
    <property type="match status" value="1"/>
</dbReference>
<sequence>MTGSNPPCMFEMRPSPGCGYGLYATQDIPQGTLLLRETPVIQIKTEDVEPLDEVDVALAKVLPTLSPTDRDAFHALSRAGRDSDEALDIFNSNAFEVQVDGMDRLALFLTGSRFNHSCAPNVNRDWDPDEQCMSFYAICDVKQGEELCTFYARPLETYAERQRYLTTLGFVCHCSRCDPGEEEGERERLRAESDARVLEYQSMEDALEGHKETDADRARQSVSDMERLVTEEFGPYGVANLFLRGVYAMGREVGLCPCVWDKEYTRHYTERELEMIVICQGDGALAQSYRRFLGS</sequence>
<evidence type="ECO:0000313" key="3">
    <source>
        <dbReference type="Proteomes" id="UP000265618"/>
    </source>
</evidence>
<dbReference type="SUPFAM" id="SSF82199">
    <property type="entry name" value="SET domain"/>
    <property type="match status" value="1"/>
</dbReference>